<accession>A0AAV2ISS5</accession>
<dbReference type="SUPFAM" id="SSF57501">
    <property type="entry name" value="Cystine-knot cytokines"/>
    <property type="match status" value="1"/>
</dbReference>
<name>A0AAV2ISS5_KNICA</name>
<dbReference type="Pfam" id="PF00019">
    <property type="entry name" value="TGF_beta"/>
    <property type="match status" value="1"/>
</dbReference>
<evidence type="ECO:0000256" key="4">
    <source>
        <dbReference type="SAM" id="Phobius"/>
    </source>
</evidence>
<sequence>MAFYSNPIFVPPFPRVLVDHPPPSFTQNGEDNNVKHLKATLGYAKIKPQVPRAHKQYHAISVSTDFSLGALPRSMSVACVFVMILLGSSVVMAFVLQPSQGDADSASVPETSHQSCQSVSLKTIKQDLLKSLNLQAEPQVPLGLLDSVQEQWRRTFSALPDVAEGAAAASVSVDGCCSMTSEVFMTDLGWNNWVIYPPSLTITTCKQCSREGDTVVCAALSSQASCCRPASHKKVPIVYMDIFGSVVISTVPLTESCGCDSIHK</sequence>
<organism evidence="6 7">
    <name type="scientific">Knipowitschia caucasica</name>
    <name type="common">Caucasian dwarf goby</name>
    <name type="synonym">Pomatoschistus caucasicus</name>
    <dbReference type="NCBI Taxonomy" id="637954"/>
    <lineage>
        <taxon>Eukaryota</taxon>
        <taxon>Metazoa</taxon>
        <taxon>Chordata</taxon>
        <taxon>Craniata</taxon>
        <taxon>Vertebrata</taxon>
        <taxon>Euteleostomi</taxon>
        <taxon>Actinopterygii</taxon>
        <taxon>Neopterygii</taxon>
        <taxon>Teleostei</taxon>
        <taxon>Neoteleostei</taxon>
        <taxon>Acanthomorphata</taxon>
        <taxon>Gobiaria</taxon>
        <taxon>Gobiiformes</taxon>
        <taxon>Gobioidei</taxon>
        <taxon>Gobiidae</taxon>
        <taxon>Gobiinae</taxon>
        <taxon>Knipowitschia</taxon>
    </lineage>
</organism>
<feature type="domain" description="TGF-beta family profile" evidence="5">
    <location>
        <begin position="153"/>
        <end position="260"/>
    </location>
</feature>
<evidence type="ECO:0000259" key="5">
    <source>
        <dbReference type="PROSITE" id="PS51362"/>
    </source>
</evidence>
<evidence type="ECO:0000256" key="2">
    <source>
        <dbReference type="ARBA" id="ARBA00022525"/>
    </source>
</evidence>
<proteinExistence type="inferred from homology"/>
<dbReference type="InterPro" id="IPR029034">
    <property type="entry name" value="Cystine-knot_cytokine"/>
</dbReference>
<dbReference type="EMBL" id="OZ035823">
    <property type="protein sequence ID" value="CAL1567648.1"/>
    <property type="molecule type" value="Genomic_DNA"/>
</dbReference>
<keyword evidence="2" id="KW-0964">Secreted</keyword>
<dbReference type="PROSITE" id="PS51362">
    <property type="entry name" value="TGF_BETA_2"/>
    <property type="match status" value="1"/>
</dbReference>
<keyword evidence="4" id="KW-0812">Transmembrane</keyword>
<evidence type="ECO:0000256" key="1">
    <source>
        <dbReference type="ARBA" id="ARBA00004613"/>
    </source>
</evidence>
<keyword evidence="3" id="KW-0339">Growth factor</keyword>
<reference evidence="6 7" key="1">
    <citation type="submission" date="2024-04" db="EMBL/GenBank/DDBJ databases">
        <authorList>
            <person name="Waldvogel A.-M."/>
            <person name="Schoenle A."/>
        </authorList>
    </citation>
    <scope>NUCLEOTIDE SEQUENCE [LARGE SCALE GENOMIC DNA]</scope>
</reference>
<keyword evidence="7" id="KW-1185">Reference proteome</keyword>
<evidence type="ECO:0000256" key="3">
    <source>
        <dbReference type="RuleBase" id="RU000354"/>
    </source>
</evidence>
<keyword evidence="4" id="KW-1133">Transmembrane helix</keyword>
<dbReference type="Gene3D" id="2.10.90.10">
    <property type="entry name" value="Cystine-knot cytokines"/>
    <property type="match status" value="1"/>
</dbReference>
<comment type="subcellular location">
    <subcellularLocation>
        <location evidence="1">Secreted</location>
    </subcellularLocation>
</comment>
<feature type="transmembrane region" description="Helical" evidence="4">
    <location>
        <begin position="75"/>
        <end position="96"/>
    </location>
</feature>
<evidence type="ECO:0000313" key="6">
    <source>
        <dbReference type="EMBL" id="CAL1567648.1"/>
    </source>
</evidence>
<dbReference type="AlphaFoldDB" id="A0AAV2ISS5"/>
<dbReference type="InterPro" id="IPR001839">
    <property type="entry name" value="TGF-b_C"/>
</dbReference>
<dbReference type="GO" id="GO:0008083">
    <property type="term" value="F:growth factor activity"/>
    <property type="evidence" value="ECO:0007669"/>
    <property type="project" value="UniProtKB-KW"/>
</dbReference>
<dbReference type="Proteomes" id="UP001497482">
    <property type="component" value="Chromosome 1"/>
</dbReference>
<dbReference type="CDD" id="cd19379">
    <property type="entry name" value="TGF_beta_GSDF"/>
    <property type="match status" value="1"/>
</dbReference>
<keyword evidence="4" id="KW-0472">Membrane</keyword>
<comment type="similarity">
    <text evidence="3">Belongs to the TGF-beta family.</text>
</comment>
<evidence type="ECO:0000313" key="7">
    <source>
        <dbReference type="Proteomes" id="UP001497482"/>
    </source>
</evidence>
<dbReference type="SMART" id="SM00204">
    <property type="entry name" value="TGFB"/>
    <property type="match status" value="1"/>
</dbReference>
<gene>
    <name evidence="6" type="ORF">KC01_LOCUS433</name>
</gene>
<protein>
    <recommendedName>
        <fullName evidence="5">TGF-beta family profile domain-containing protein</fullName>
    </recommendedName>
</protein>
<dbReference type="GO" id="GO:0005576">
    <property type="term" value="C:extracellular region"/>
    <property type="evidence" value="ECO:0007669"/>
    <property type="project" value="UniProtKB-SubCell"/>
</dbReference>